<name>A0A443ZJA0_9PSED</name>
<feature type="domain" description="HTH araC/xylS-type" evidence="4">
    <location>
        <begin position="250"/>
        <end position="330"/>
    </location>
</feature>
<dbReference type="PANTHER" id="PTHR47894">
    <property type="entry name" value="HTH-TYPE TRANSCRIPTIONAL REGULATOR GADX"/>
    <property type="match status" value="1"/>
</dbReference>
<reference evidence="5 6" key="1">
    <citation type="submission" date="2018-06" db="EMBL/GenBank/DDBJ databases">
        <title>Bacteria isolated from soil of Wuhan.</title>
        <authorList>
            <person name="Wei X."/>
            <person name="Chunhua H."/>
        </authorList>
    </citation>
    <scope>NUCLEOTIDE SEQUENCE [LARGE SCALE GENOMIC DNA]</scope>
    <source>
        <strain evidence="6">xwS2</strain>
    </source>
</reference>
<comment type="caution">
    <text evidence="5">The sequence shown here is derived from an EMBL/GenBank/DDBJ whole genome shotgun (WGS) entry which is preliminary data.</text>
</comment>
<dbReference type="SMART" id="SM00342">
    <property type="entry name" value="HTH_ARAC"/>
    <property type="match status" value="1"/>
</dbReference>
<dbReference type="Gene3D" id="1.10.10.60">
    <property type="entry name" value="Homeodomain-like"/>
    <property type="match status" value="1"/>
</dbReference>
<evidence type="ECO:0000313" key="5">
    <source>
        <dbReference type="EMBL" id="RWU19015.1"/>
    </source>
</evidence>
<dbReference type="InterPro" id="IPR032687">
    <property type="entry name" value="AraC-type_N"/>
</dbReference>
<keyword evidence="2" id="KW-0238">DNA-binding</keyword>
<dbReference type="Pfam" id="PF12833">
    <property type="entry name" value="HTH_18"/>
    <property type="match status" value="1"/>
</dbReference>
<sequence length="340" mass="38042">MTLLARTAVLSNYLEVTRHLQFDGDALLREAGFCPVVVADSKQHIPAQAAVELLERTAQLTRCETLGLRMAELRNLADFGEVSLLLSHQHTLRDALNVIVQYRHLLNDSLAIFIEESGKTVIIRQELITETGTLNRQSIELAIAILYRFCAALLGVHWQPLYVCFTHEAPADLAVHRRVFGCKLEFGCEFNGIACPAANLDTANPLGNQALARHAERYLNSLRGKNDHSLAFEVRKSIYLLLPMGKATPEQVALTQGLNVRTLQRRLEADGTSFSDLLNSVRRDLVVRYLNNPGYSLGRISDMLGYSMPSSFTRWFTAQFSKAPAVWRREHSAGTHRSVT</sequence>
<dbReference type="InterPro" id="IPR018060">
    <property type="entry name" value="HTH_AraC"/>
</dbReference>
<organism evidence="5 6">
    <name type="scientific">Pseudomonas alkylphenolica</name>
    <dbReference type="NCBI Taxonomy" id="237609"/>
    <lineage>
        <taxon>Bacteria</taxon>
        <taxon>Pseudomonadati</taxon>
        <taxon>Pseudomonadota</taxon>
        <taxon>Gammaproteobacteria</taxon>
        <taxon>Pseudomonadales</taxon>
        <taxon>Pseudomonadaceae</taxon>
        <taxon>Pseudomonas</taxon>
    </lineage>
</organism>
<dbReference type="Proteomes" id="UP000288983">
    <property type="component" value="Unassembled WGS sequence"/>
</dbReference>
<evidence type="ECO:0000256" key="3">
    <source>
        <dbReference type="ARBA" id="ARBA00023163"/>
    </source>
</evidence>
<dbReference type="PANTHER" id="PTHR47894:SF4">
    <property type="entry name" value="HTH-TYPE TRANSCRIPTIONAL REGULATOR GADX"/>
    <property type="match status" value="1"/>
</dbReference>
<accession>A0A443ZJA0</accession>
<dbReference type="AlphaFoldDB" id="A0A443ZJA0"/>
<dbReference type="RefSeq" id="WP_128325499.1">
    <property type="nucleotide sequence ID" value="NZ_QJRG01000048.1"/>
</dbReference>
<dbReference type="OrthoDB" id="6506763at2"/>
<evidence type="ECO:0000313" key="6">
    <source>
        <dbReference type="Proteomes" id="UP000288983"/>
    </source>
</evidence>
<protein>
    <submittedName>
        <fullName evidence="5">AraC family transcriptional regulator</fullName>
    </submittedName>
</protein>
<keyword evidence="1" id="KW-0805">Transcription regulation</keyword>
<dbReference type="EMBL" id="QJRG01000048">
    <property type="protein sequence ID" value="RWU19015.1"/>
    <property type="molecule type" value="Genomic_DNA"/>
</dbReference>
<dbReference type="GO" id="GO:0003700">
    <property type="term" value="F:DNA-binding transcription factor activity"/>
    <property type="evidence" value="ECO:0007669"/>
    <property type="project" value="InterPro"/>
</dbReference>
<evidence type="ECO:0000259" key="4">
    <source>
        <dbReference type="PROSITE" id="PS01124"/>
    </source>
</evidence>
<evidence type="ECO:0000256" key="2">
    <source>
        <dbReference type="ARBA" id="ARBA00023125"/>
    </source>
</evidence>
<dbReference type="InterPro" id="IPR009057">
    <property type="entry name" value="Homeodomain-like_sf"/>
</dbReference>
<dbReference type="Pfam" id="PF12625">
    <property type="entry name" value="Arabinose_bd"/>
    <property type="match status" value="1"/>
</dbReference>
<dbReference type="GO" id="GO:0005829">
    <property type="term" value="C:cytosol"/>
    <property type="evidence" value="ECO:0007669"/>
    <property type="project" value="TreeGrafter"/>
</dbReference>
<proteinExistence type="predicted"/>
<dbReference type="GO" id="GO:0000976">
    <property type="term" value="F:transcription cis-regulatory region binding"/>
    <property type="evidence" value="ECO:0007669"/>
    <property type="project" value="TreeGrafter"/>
</dbReference>
<evidence type="ECO:0000256" key="1">
    <source>
        <dbReference type="ARBA" id="ARBA00023015"/>
    </source>
</evidence>
<gene>
    <name evidence="5" type="ORF">DM813_22105</name>
</gene>
<dbReference type="PROSITE" id="PS01124">
    <property type="entry name" value="HTH_ARAC_FAMILY_2"/>
    <property type="match status" value="1"/>
</dbReference>
<dbReference type="SUPFAM" id="SSF46689">
    <property type="entry name" value="Homeodomain-like"/>
    <property type="match status" value="1"/>
</dbReference>
<keyword evidence="3" id="KW-0804">Transcription</keyword>